<protein>
    <submittedName>
        <fullName evidence="2">Uncharacterized protein</fullName>
    </submittedName>
</protein>
<evidence type="ECO:0000256" key="1">
    <source>
        <dbReference type="SAM" id="MobiDB-lite"/>
    </source>
</evidence>
<evidence type="ECO:0000313" key="3">
    <source>
        <dbReference type="Proteomes" id="UP001189429"/>
    </source>
</evidence>
<accession>A0ABN9R1N9</accession>
<comment type="caution">
    <text evidence="2">The sequence shown here is derived from an EMBL/GenBank/DDBJ whole genome shotgun (WGS) entry which is preliminary data.</text>
</comment>
<feature type="non-terminal residue" evidence="2">
    <location>
        <position position="1"/>
    </location>
</feature>
<feature type="compositionally biased region" description="Low complexity" evidence="1">
    <location>
        <begin position="1"/>
        <end position="23"/>
    </location>
</feature>
<proteinExistence type="predicted"/>
<feature type="non-terminal residue" evidence="2">
    <location>
        <position position="89"/>
    </location>
</feature>
<feature type="region of interest" description="Disordered" evidence="1">
    <location>
        <begin position="1"/>
        <end position="77"/>
    </location>
</feature>
<keyword evidence="3" id="KW-1185">Reference proteome</keyword>
<sequence length="89" mass="9362">SARAAGRSAAPPSASVPYAGSPARRVRGARAQTPPAGLPPKRPSPSELRPRRLCRGGGPPASRSRRVSHAGELHEAAGRRAAERYRVHI</sequence>
<organism evidence="2 3">
    <name type="scientific">Prorocentrum cordatum</name>
    <dbReference type="NCBI Taxonomy" id="2364126"/>
    <lineage>
        <taxon>Eukaryota</taxon>
        <taxon>Sar</taxon>
        <taxon>Alveolata</taxon>
        <taxon>Dinophyceae</taxon>
        <taxon>Prorocentrales</taxon>
        <taxon>Prorocentraceae</taxon>
        <taxon>Prorocentrum</taxon>
    </lineage>
</organism>
<dbReference type="EMBL" id="CAUYUJ010004889">
    <property type="protein sequence ID" value="CAK0811377.1"/>
    <property type="molecule type" value="Genomic_DNA"/>
</dbReference>
<evidence type="ECO:0000313" key="2">
    <source>
        <dbReference type="EMBL" id="CAK0811377.1"/>
    </source>
</evidence>
<gene>
    <name evidence="2" type="ORF">PCOR1329_LOCUS16005</name>
</gene>
<dbReference type="Proteomes" id="UP001189429">
    <property type="component" value="Unassembled WGS sequence"/>
</dbReference>
<reference evidence="2" key="1">
    <citation type="submission" date="2023-10" db="EMBL/GenBank/DDBJ databases">
        <authorList>
            <person name="Chen Y."/>
            <person name="Shah S."/>
            <person name="Dougan E. K."/>
            <person name="Thang M."/>
            <person name="Chan C."/>
        </authorList>
    </citation>
    <scope>NUCLEOTIDE SEQUENCE [LARGE SCALE GENOMIC DNA]</scope>
</reference>
<name>A0ABN9R1N9_9DINO</name>